<evidence type="ECO:0000313" key="3">
    <source>
        <dbReference type="Proteomes" id="UP001489004"/>
    </source>
</evidence>
<proteinExistence type="predicted"/>
<name>A0AAW1P230_9CHLO</name>
<organism evidence="2 3">
    <name type="scientific">[Myrmecia] bisecta</name>
    <dbReference type="NCBI Taxonomy" id="41462"/>
    <lineage>
        <taxon>Eukaryota</taxon>
        <taxon>Viridiplantae</taxon>
        <taxon>Chlorophyta</taxon>
        <taxon>core chlorophytes</taxon>
        <taxon>Trebouxiophyceae</taxon>
        <taxon>Trebouxiales</taxon>
        <taxon>Trebouxiaceae</taxon>
        <taxon>Myrmecia</taxon>
    </lineage>
</organism>
<sequence>MSARLSGICMNKPLNDGVVGLKFMHQGPDWAKVPPAYKWPEDEDKLLPSPTAPFHMDHDCYVSLHWPSGNLNQAVDEMTHGYVRTGAAKAAMKKLRPERRRPDDMLMLSQA</sequence>
<dbReference type="Proteomes" id="UP001489004">
    <property type="component" value="Unassembled WGS sequence"/>
</dbReference>
<accession>A0AAW1P230</accession>
<feature type="region of interest" description="Disordered" evidence="1">
    <location>
        <begin position="90"/>
        <end position="111"/>
    </location>
</feature>
<keyword evidence="3" id="KW-1185">Reference proteome</keyword>
<reference evidence="2 3" key="1">
    <citation type="journal article" date="2024" name="Nat. Commun.">
        <title>Phylogenomics reveals the evolutionary origins of lichenization in chlorophyte algae.</title>
        <authorList>
            <person name="Puginier C."/>
            <person name="Libourel C."/>
            <person name="Otte J."/>
            <person name="Skaloud P."/>
            <person name="Haon M."/>
            <person name="Grisel S."/>
            <person name="Petersen M."/>
            <person name="Berrin J.G."/>
            <person name="Delaux P.M."/>
            <person name="Dal Grande F."/>
            <person name="Keller J."/>
        </authorList>
    </citation>
    <scope>NUCLEOTIDE SEQUENCE [LARGE SCALE GENOMIC DNA]</scope>
    <source>
        <strain evidence="2 3">SAG 2043</strain>
    </source>
</reference>
<evidence type="ECO:0000256" key="1">
    <source>
        <dbReference type="SAM" id="MobiDB-lite"/>
    </source>
</evidence>
<gene>
    <name evidence="2" type="ORF">WJX72_011689</name>
</gene>
<dbReference type="AlphaFoldDB" id="A0AAW1P230"/>
<dbReference type="EMBL" id="JALJOR010000026">
    <property type="protein sequence ID" value="KAK9802961.1"/>
    <property type="molecule type" value="Genomic_DNA"/>
</dbReference>
<protein>
    <submittedName>
        <fullName evidence="2">Uncharacterized protein</fullName>
    </submittedName>
</protein>
<comment type="caution">
    <text evidence="2">The sequence shown here is derived from an EMBL/GenBank/DDBJ whole genome shotgun (WGS) entry which is preliminary data.</text>
</comment>
<evidence type="ECO:0000313" key="2">
    <source>
        <dbReference type="EMBL" id="KAK9802961.1"/>
    </source>
</evidence>